<dbReference type="GeneID" id="89476737"/>
<feature type="compositionally biased region" description="Polar residues" evidence="1">
    <location>
        <begin position="42"/>
        <end position="53"/>
    </location>
</feature>
<evidence type="ECO:0000256" key="2">
    <source>
        <dbReference type="SAM" id="SignalP"/>
    </source>
</evidence>
<evidence type="ECO:0000313" key="4">
    <source>
        <dbReference type="Proteomes" id="UP000029448"/>
    </source>
</evidence>
<dbReference type="Proteomes" id="UP000029448">
    <property type="component" value="Unassembled WGS sequence"/>
</dbReference>
<proteinExistence type="predicted"/>
<sequence length="122" mass="11844">MKKLFAVAALASALVVAHPVFAAPHHGHKYEHAHKSAKADNGSASTDDLNSKSLAAAQGGQAAPPNGVTPPATTLPTAPGLKAPSVDAPVPASGTGVTVPPAPAAPKLPSTTEPANAPTGGQ</sequence>
<dbReference type="RefSeq" id="WP_035381885.1">
    <property type="nucleotide sequence ID" value="NZ_JACAOJ010000011.1"/>
</dbReference>
<comment type="caution">
    <text evidence="3">The sequence shown here is derived from an EMBL/GenBank/DDBJ whole genome shotgun (WGS) entry which is preliminary data.</text>
</comment>
<gene>
    <name evidence="3" type="ORF">AtDm6_3021</name>
</gene>
<keyword evidence="4" id="KW-1185">Reference proteome</keyword>
<evidence type="ECO:0000256" key="1">
    <source>
        <dbReference type="SAM" id="MobiDB-lite"/>
    </source>
</evidence>
<reference evidence="3 4" key="1">
    <citation type="submission" date="2014-06" db="EMBL/GenBank/DDBJ databases">
        <title>Functional and comparative genomic analyses of the Drosophila gut microbiota identify candidate symbiosis factors.</title>
        <authorList>
            <person name="Newell P.D."/>
            <person name="Chaston J.M."/>
            <person name="Douglas A.E."/>
        </authorList>
    </citation>
    <scope>NUCLEOTIDE SEQUENCE [LARGE SCALE GENOMIC DNA]</scope>
    <source>
        <strain evidence="3 4">DmCS_006</strain>
    </source>
</reference>
<protein>
    <submittedName>
        <fullName evidence="3">Uncharacterized protein</fullName>
    </submittedName>
</protein>
<feature type="signal peptide" evidence="2">
    <location>
        <begin position="1"/>
        <end position="22"/>
    </location>
</feature>
<accession>A0A094YH76</accession>
<organism evidence="3 4">
    <name type="scientific">Acetobacter tropicalis</name>
    <dbReference type="NCBI Taxonomy" id="104102"/>
    <lineage>
        <taxon>Bacteria</taxon>
        <taxon>Pseudomonadati</taxon>
        <taxon>Pseudomonadota</taxon>
        <taxon>Alphaproteobacteria</taxon>
        <taxon>Acetobacterales</taxon>
        <taxon>Acetobacteraceae</taxon>
        <taxon>Acetobacter</taxon>
    </lineage>
</organism>
<dbReference type="PATRIC" id="fig|104102.7.peg.2983"/>
<dbReference type="AlphaFoldDB" id="A0A094YH76"/>
<feature type="compositionally biased region" description="Low complexity" evidence="1">
    <location>
        <begin position="55"/>
        <end position="79"/>
    </location>
</feature>
<feature type="region of interest" description="Disordered" evidence="1">
    <location>
        <begin position="26"/>
        <end position="122"/>
    </location>
</feature>
<dbReference type="STRING" id="104102.AtDm6_3021"/>
<keyword evidence="2" id="KW-0732">Signal</keyword>
<dbReference type="EMBL" id="JOKM01000102">
    <property type="protein sequence ID" value="KGB21385.1"/>
    <property type="molecule type" value="Genomic_DNA"/>
</dbReference>
<name>A0A094YH76_9PROT</name>
<evidence type="ECO:0000313" key="3">
    <source>
        <dbReference type="EMBL" id="KGB21385.1"/>
    </source>
</evidence>
<feature type="chain" id="PRO_5001904037" evidence="2">
    <location>
        <begin position="23"/>
        <end position="122"/>
    </location>
</feature>